<protein>
    <submittedName>
        <fullName evidence="2">Cupin</fullName>
    </submittedName>
</protein>
<dbReference type="SUPFAM" id="SSF51182">
    <property type="entry name" value="RmlC-like cupins"/>
    <property type="match status" value="1"/>
</dbReference>
<dbReference type="CDD" id="cd02227">
    <property type="entry name" value="cupin_TM1112-like"/>
    <property type="match status" value="1"/>
</dbReference>
<evidence type="ECO:0000313" key="2">
    <source>
        <dbReference type="EMBL" id="ARP95170.1"/>
    </source>
</evidence>
<dbReference type="InterPro" id="IPR014710">
    <property type="entry name" value="RmlC-like_jellyroll"/>
</dbReference>
<reference evidence="2 3" key="1">
    <citation type="submission" date="2017-05" db="EMBL/GenBank/DDBJ databases">
        <title>Complete and WGS of Bordetella genogroups.</title>
        <authorList>
            <person name="Spilker T."/>
            <person name="LiPuma J."/>
        </authorList>
    </citation>
    <scope>NUCLEOTIDE SEQUENCE [LARGE SCALE GENOMIC DNA]</scope>
    <source>
        <strain evidence="2 3">AU7206</strain>
    </source>
</reference>
<dbReference type="KEGG" id="bgm:CAL15_12740"/>
<dbReference type="Gene3D" id="2.60.120.10">
    <property type="entry name" value="Jelly Rolls"/>
    <property type="match status" value="1"/>
</dbReference>
<accession>A0A1W6ZDF0</accession>
<organism evidence="2 3">
    <name type="scientific">Bordetella genomosp. 13</name>
    <dbReference type="NCBI Taxonomy" id="463040"/>
    <lineage>
        <taxon>Bacteria</taxon>
        <taxon>Pseudomonadati</taxon>
        <taxon>Pseudomonadota</taxon>
        <taxon>Betaproteobacteria</taxon>
        <taxon>Burkholderiales</taxon>
        <taxon>Alcaligenaceae</taxon>
        <taxon>Bordetella</taxon>
    </lineage>
</organism>
<dbReference type="RefSeq" id="WP_086078935.1">
    <property type="nucleotide sequence ID" value="NZ_CP021111.1"/>
</dbReference>
<dbReference type="AlphaFoldDB" id="A0A1W6ZDF0"/>
<dbReference type="PANTHER" id="PTHR40943:SF1">
    <property type="entry name" value="CYTOPLASMIC PROTEIN"/>
    <property type="match status" value="1"/>
</dbReference>
<evidence type="ECO:0000313" key="3">
    <source>
        <dbReference type="Proteomes" id="UP000194161"/>
    </source>
</evidence>
<evidence type="ECO:0000259" key="1">
    <source>
        <dbReference type="Pfam" id="PF05899"/>
    </source>
</evidence>
<dbReference type="OrthoDB" id="9799053at2"/>
<name>A0A1W6ZDF0_9BORD</name>
<keyword evidence="3" id="KW-1185">Reference proteome</keyword>
<gene>
    <name evidence="2" type="ORF">CAL15_12740</name>
</gene>
<feature type="domain" description="(S)-ureidoglycine aminohydrolase cupin" evidence="1">
    <location>
        <begin position="43"/>
        <end position="112"/>
    </location>
</feature>
<dbReference type="STRING" id="463040.CAL15_12740"/>
<dbReference type="PANTHER" id="PTHR40943">
    <property type="entry name" value="CYTOPLASMIC PROTEIN-RELATED"/>
    <property type="match status" value="1"/>
</dbReference>
<dbReference type="InterPro" id="IPR011051">
    <property type="entry name" value="RmlC_Cupin_sf"/>
</dbReference>
<sequence length="116" mass="12447">MSITVLSQTAQITDLQDEGPVAAPVSQPAVTTVGREVHVEGMGENRSGVWECQPGTFKRHLANAELMHILAGKCTFTPEGGEPVEFGAGDTVYFPANTRGVWNVETALRKVYAIFG</sequence>
<dbReference type="InterPro" id="IPR008579">
    <property type="entry name" value="UGlyAH_Cupin_dom"/>
</dbReference>
<dbReference type="Proteomes" id="UP000194161">
    <property type="component" value="Chromosome"/>
</dbReference>
<proteinExistence type="predicted"/>
<dbReference type="EMBL" id="CP021111">
    <property type="protein sequence ID" value="ARP95170.1"/>
    <property type="molecule type" value="Genomic_DNA"/>
</dbReference>
<dbReference type="Pfam" id="PF05899">
    <property type="entry name" value="Cupin_3"/>
    <property type="match status" value="1"/>
</dbReference>